<reference evidence="2" key="2">
    <citation type="submission" date="2022-06" db="UniProtKB">
        <authorList>
            <consortium name="EnsemblMetazoa"/>
        </authorList>
    </citation>
    <scope>IDENTIFICATION</scope>
</reference>
<dbReference type="AlphaFoldDB" id="A0A8R1TV67"/>
<accession>A0A8R1TV67</accession>
<organism evidence="2 3">
    <name type="scientific">Onchocerca volvulus</name>
    <dbReference type="NCBI Taxonomy" id="6282"/>
    <lineage>
        <taxon>Eukaryota</taxon>
        <taxon>Metazoa</taxon>
        <taxon>Ecdysozoa</taxon>
        <taxon>Nematoda</taxon>
        <taxon>Chromadorea</taxon>
        <taxon>Rhabditida</taxon>
        <taxon>Spirurina</taxon>
        <taxon>Spiruromorpha</taxon>
        <taxon>Filarioidea</taxon>
        <taxon>Onchocercidae</taxon>
        <taxon>Onchocerca</taxon>
    </lineage>
</organism>
<feature type="chain" id="PRO_5035804120" evidence="1">
    <location>
        <begin position="25"/>
        <end position="188"/>
    </location>
</feature>
<sequence length="188" mass="21664">MFTTTILKMAHIIIAFLIIHTAYAPPTNSSIEIVIDANENIENETQKLLIEAYSPLKSSESFQQINGKFDLMKLSNLQEWSNWTECKNGERLRFRACIPSKIIDNTISSNIDFTDNTTLDIHLSTLCHMKKIETERQFCFIPNKNKNTGQKLIDSNPFMIEDEITASYSKSKLKDNPEPIRVIEIYRT</sequence>
<evidence type="ECO:0000256" key="1">
    <source>
        <dbReference type="SAM" id="SignalP"/>
    </source>
</evidence>
<dbReference type="EMBL" id="CMVM020000169">
    <property type="status" value="NOT_ANNOTATED_CDS"/>
    <property type="molecule type" value="Genomic_DNA"/>
</dbReference>
<dbReference type="EnsemblMetazoa" id="OVOC6083.1">
    <property type="protein sequence ID" value="OVOC6083.1"/>
    <property type="gene ID" value="WBGene00242892"/>
</dbReference>
<name>A0A8R1TV67_ONCVO</name>
<keyword evidence="3" id="KW-1185">Reference proteome</keyword>
<reference evidence="3" key="1">
    <citation type="submission" date="2013-10" db="EMBL/GenBank/DDBJ databases">
        <title>Genome sequencing of Onchocerca volvulus.</title>
        <authorList>
            <person name="Cotton J."/>
            <person name="Tsai J."/>
            <person name="Stanley E."/>
            <person name="Tracey A."/>
            <person name="Holroyd N."/>
            <person name="Lustigman S."/>
            <person name="Berriman M."/>
        </authorList>
    </citation>
    <scope>NUCLEOTIDE SEQUENCE</scope>
</reference>
<evidence type="ECO:0000313" key="3">
    <source>
        <dbReference type="Proteomes" id="UP000024404"/>
    </source>
</evidence>
<keyword evidence="1" id="KW-0732">Signal</keyword>
<protein>
    <submittedName>
        <fullName evidence="2">Uncharacterized protein</fullName>
    </submittedName>
</protein>
<dbReference type="Proteomes" id="UP000024404">
    <property type="component" value="Unassembled WGS sequence"/>
</dbReference>
<proteinExistence type="predicted"/>
<evidence type="ECO:0000313" key="2">
    <source>
        <dbReference type="EnsemblMetazoa" id="OVOC6083.1"/>
    </source>
</evidence>
<feature type="signal peptide" evidence="1">
    <location>
        <begin position="1"/>
        <end position="24"/>
    </location>
</feature>